<sequence length="500" mass="55860">MKTFFYSILFVWQCCCLLSCYKDKGNYAYQDINEISFSNIDTTAGYAVFIGDTLSIAPVLNSSQSGKEANYTYEWSFFDNIKGDRILSTDKNLKIRIAENPGSYSLQYRVTDKSTGVLFHVRTNVLVRTSIYEGYMVLNEVNGKSRLDMLSYDATNGSFTQLTDVLARMGSSLPEQGAPIKVVCTRVSNAFNWSDSTYGIYLLTATGTNRIHPETFDWRPIYDIRYEIAGDIPADFKADNLIPDPAFYYVTIFLSSGNNAYLRSGPNPMYSLPVNKFLGQEPFKASPYMTSTSSQYLMMYDIEKRSFAMLSDHSSFTAQPAPVADDPGEIPYPSGRDLLFMQKTATGYAYAITRTPGGTDCYLTKFIPGALPVYSRKINGTDIDKAANFAMGATPEYLFYSVGGKLYEYDLYLESSKLMLDKGGLPITYLAFQPFSANRNPALYGQWARWLTVGFADPSGEAGANGTLEQYSVPDANEALVLQKKWTGFGTIKSVSYRER</sequence>
<dbReference type="Pfam" id="PF16407">
    <property type="entry name" value="PKD_2"/>
    <property type="match status" value="1"/>
</dbReference>
<dbReference type="AlphaFoldDB" id="A0AAJ6BIQ5"/>
<reference evidence="1" key="1">
    <citation type="submission" date="2023-03" db="EMBL/GenBank/DDBJ databases">
        <title>Andean soil-derived lignocellulolytic bacterial consortium as a source of novel taxa and putative plastic-active enzymes.</title>
        <authorList>
            <person name="Diaz-Garcia L."/>
            <person name="Chuvochina M."/>
            <person name="Feuerriegel G."/>
            <person name="Bunk B."/>
            <person name="Sproer C."/>
            <person name="Streit W.R."/>
            <person name="Rodriguez L.M."/>
            <person name="Overmann J."/>
            <person name="Jimenez D.J."/>
        </authorList>
    </citation>
    <scope>NUCLEOTIDE SEQUENCE</scope>
    <source>
        <strain evidence="1">MAG 7</strain>
    </source>
</reference>
<dbReference type="InterPro" id="IPR032183">
    <property type="entry name" value="PKD-like"/>
</dbReference>
<dbReference type="Proteomes" id="UP001220610">
    <property type="component" value="Chromosome"/>
</dbReference>
<proteinExistence type="predicted"/>
<dbReference type="EMBL" id="CP119311">
    <property type="protein sequence ID" value="WEK37537.1"/>
    <property type="molecule type" value="Genomic_DNA"/>
</dbReference>
<name>A0AAJ6BIQ5_9BACT</name>
<evidence type="ECO:0000313" key="1">
    <source>
        <dbReference type="EMBL" id="WEK37537.1"/>
    </source>
</evidence>
<keyword evidence="1" id="KW-0449">Lipoprotein</keyword>
<gene>
    <name evidence="1" type="ORF">P0Y53_08480</name>
</gene>
<protein>
    <submittedName>
        <fullName evidence="1">PKD-like family lipoprotein</fullName>
    </submittedName>
</protein>
<accession>A0AAJ6BIQ5</accession>
<evidence type="ECO:0000313" key="2">
    <source>
        <dbReference type="Proteomes" id="UP001220610"/>
    </source>
</evidence>
<organism evidence="1 2">
    <name type="scientific">Candidatus Pseudobacter hemicellulosilyticus</name>
    <dbReference type="NCBI Taxonomy" id="3121375"/>
    <lineage>
        <taxon>Bacteria</taxon>
        <taxon>Pseudomonadati</taxon>
        <taxon>Bacteroidota</taxon>
        <taxon>Chitinophagia</taxon>
        <taxon>Chitinophagales</taxon>
        <taxon>Chitinophagaceae</taxon>
        <taxon>Pseudobacter</taxon>
    </lineage>
</organism>